<dbReference type="PROSITE" id="PS50977">
    <property type="entry name" value="HTH_TETR_2"/>
    <property type="match status" value="1"/>
</dbReference>
<dbReference type="PROSITE" id="PS50096">
    <property type="entry name" value="IQ"/>
    <property type="match status" value="1"/>
</dbReference>
<dbReference type="SUPFAM" id="SSF46689">
    <property type="entry name" value="Homeodomain-like"/>
    <property type="match status" value="1"/>
</dbReference>
<keyword evidence="5" id="KW-1185">Reference proteome</keyword>
<organism evidence="4 5">
    <name type="scientific">Streptomyces marincola</name>
    <dbReference type="NCBI Taxonomy" id="2878388"/>
    <lineage>
        <taxon>Bacteria</taxon>
        <taxon>Bacillati</taxon>
        <taxon>Actinomycetota</taxon>
        <taxon>Actinomycetes</taxon>
        <taxon>Kitasatosporales</taxon>
        <taxon>Streptomycetaceae</taxon>
        <taxon>Streptomyces</taxon>
    </lineage>
</organism>
<dbReference type="InterPro" id="IPR001647">
    <property type="entry name" value="HTH_TetR"/>
</dbReference>
<dbReference type="InterPro" id="IPR050109">
    <property type="entry name" value="HTH-type_TetR-like_transc_reg"/>
</dbReference>
<evidence type="ECO:0000313" key="5">
    <source>
        <dbReference type="Proteomes" id="UP000194218"/>
    </source>
</evidence>
<feature type="domain" description="HTH tetR-type" evidence="3">
    <location>
        <begin position="2"/>
        <end position="62"/>
    </location>
</feature>
<dbReference type="GO" id="GO:0003700">
    <property type="term" value="F:DNA-binding transcription factor activity"/>
    <property type="evidence" value="ECO:0007669"/>
    <property type="project" value="TreeGrafter"/>
</dbReference>
<name>A0A1W7D6A7_9ACTN</name>
<dbReference type="OrthoDB" id="7186128at2"/>
<dbReference type="InterPro" id="IPR009057">
    <property type="entry name" value="Homeodomain-like_sf"/>
</dbReference>
<dbReference type="KEGG" id="smao:CAG99_24155"/>
<dbReference type="PANTHER" id="PTHR30055:SF146">
    <property type="entry name" value="HTH-TYPE TRANSCRIPTIONAL DUAL REGULATOR CECR"/>
    <property type="match status" value="1"/>
</dbReference>
<reference evidence="4 5" key="1">
    <citation type="submission" date="2017-05" db="EMBL/GenBank/DDBJ databases">
        <title>Complete genome sequence of Streptomyces sp. SCSIO 03032 revealed the diverse biosynthetic pathways for its bioactive secondary metabolites.</title>
        <authorList>
            <person name="Ma L."/>
            <person name="Zhu Y."/>
            <person name="Zhang W."/>
            <person name="Zhang G."/>
            <person name="Tian X."/>
            <person name="Zhang S."/>
            <person name="Zhang C."/>
        </authorList>
    </citation>
    <scope>NUCLEOTIDE SEQUENCE [LARGE SCALE GENOMIC DNA]</scope>
    <source>
        <strain evidence="4 5">SCSIO 03032</strain>
    </source>
</reference>
<dbReference type="Gene3D" id="1.10.10.60">
    <property type="entry name" value="Homeodomain-like"/>
    <property type="match status" value="1"/>
</dbReference>
<dbReference type="Proteomes" id="UP000194218">
    <property type="component" value="Chromosome"/>
</dbReference>
<evidence type="ECO:0000256" key="1">
    <source>
        <dbReference type="ARBA" id="ARBA00023125"/>
    </source>
</evidence>
<dbReference type="EMBL" id="CP021121">
    <property type="protein sequence ID" value="ARQ72608.1"/>
    <property type="molecule type" value="Genomic_DNA"/>
</dbReference>
<dbReference type="InterPro" id="IPR039536">
    <property type="entry name" value="TetR_C_Proteobacteria"/>
</dbReference>
<sequence length="203" mass="22661">MAEKREAIIRGARTVFGGDGYTRAGIDAIARAAGVSTRTIYNHFPGGKEELFRAVVREGSAEILRVQLDIVDRWLRKVTDVEADLIDFGTAWVAPMAEFSSHFALVRQVRAEVQHLPPDLLRDWEEVGPRRVESALADRFGELADEGLLEIDDARQAAIHFTYLVAGEIQDRTYGGVLPLPEEVTERLVKTGVRAFLRGHLPR</sequence>
<dbReference type="Pfam" id="PF00440">
    <property type="entry name" value="TetR_N"/>
    <property type="match status" value="1"/>
</dbReference>
<dbReference type="AlphaFoldDB" id="A0A1W7D6A7"/>
<dbReference type="GO" id="GO:0000976">
    <property type="term" value="F:transcription cis-regulatory region binding"/>
    <property type="evidence" value="ECO:0007669"/>
    <property type="project" value="TreeGrafter"/>
</dbReference>
<evidence type="ECO:0000313" key="4">
    <source>
        <dbReference type="EMBL" id="ARQ72608.1"/>
    </source>
</evidence>
<accession>A0A1W7D6A7</accession>
<feature type="DNA-binding region" description="H-T-H motif" evidence="2">
    <location>
        <begin position="25"/>
        <end position="44"/>
    </location>
</feature>
<keyword evidence="1 2" id="KW-0238">DNA-binding</keyword>
<proteinExistence type="predicted"/>
<evidence type="ECO:0000256" key="2">
    <source>
        <dbReference type="PROSITE-ProRule" id="PRU00335"/>
    </source>
</evidence>
<evidence type="ECO:0000259" key="3">
    <source>
        <dbReference type="PROSITE" id="PS50977"/>
    </source>
</evidence>
<dbReference type="Gene3D" id="1.10.357.10">
    <property type="entry name" value="Tetracycline Repressor, domain 2"/>
    <property type="match status" value="1"/>
</dbReference>
<dbReference type="Pfam" id="PF14246">
    <property type="entry name" value="TetR_C_7"/>
    <property type="match status" value="1"/>
</dbReference>
<dbReference type="PANTHER" id="PTHR30055">
    <property type="entry name" value="HTH-TYPE TRANSCRIPTIONAL REGULATOR RUTR"/>
    <property type="match status" value="1"/>
</dbReference>
<gene>
    <name evidence="4" type="ORF">CAG99_24155</name>
</gene>
<protein>
    <submittedName>
        <fullName evidence="4">TetR family transcriptional regulator</fullName>
    </submittedName>
</protein>